<organism evidence="1 2">
    <name type="scientific">Patiria miniata</name>
    <name type="common">Bat star</name>
    <name type="synonym">Asterina miniata</name>
    <dbReference type="NCBI Taxonomy" id="46514"/>
    <lineage>
        <taxon>Eukaryota</taxon>
        <taxon>Metazoa</taxon>
        <taxon>Echinodermata</taxon>
        <taxon>Eleutherozoa</taxon>
        <taxon>Asterozoa</taxon>
        <taxon>Asteroidea</taxon>
        <taxon>Valvatacea</taxon>
        <taxon>Valvatida</taxon>
        <taxon>Asterinidae</taxon>
        <taxon>Patiria</taxon>
    </lineage>
</organism>
<evidence type="ECO:0008006" key="3">
    <source>
        <dbReference type="Google" id="ProtNLM"/>
    </source>
</evidence>
<reference evidence="1" key="1">
    <citation type="submission" date="2022-11" db="UniProtKB">
        <authorList>
            <consortium name="EnsemblMetazoa"/>
        </authorList>
    </citation>
    <scope>IDENTIFICATION</scope>
</reference>
<keyword evidence="2" id="KW-1185">Reference proteome</keyword>
<evidence type="ECO:0000313" key="1">
    <source>
        <dbReference type="EnsemblMetazoa" id="XP_038045425.1"/>
    </source>
</evidence>
<proteinExistence type="predicted"/>
<dbReference type="RefSeq" id="XP_038045425.1">
    <property type="nucleotide sequence ID" value="XM_038189497.1"/>
</dbReference>
<dbReference type="GeneID" id="119720002"/>
<name>A0A913Z3Y3_PATMI</name>
<accession>A0A913Z3Y3</accession>
<dbReference type="OrthoDB" id="6022170at2759"/>
<dbReference type="EnsemblMetazoa" id="XM_038189497.1">
    <property type="protein sequence ID" value="XP_038045425.1"/>
    <property type="gene ID" value="LOC119720002"/>
</dbReference>
<dbReference type="Proteomes" id="UP000887568">
    <property type="component" value="Unplaced"/>
</dbReference>
<dbReference type="AlphaFoldDB" id="A0A913Z3Y3"/>
<protein>
    <recommendedName>
        <fullName evidence="3">FERM domain-containing protein</fullName>
    </recommendedName>
</protein>
<dbReference type="Gene3D" id="1.20.80.60">
    <property type="match status" value="1"/>
</dbReference>
<dbReference type="OMA" id="YWPELEL"/>
<evidence type="ECO:0000313" key="2">
    <source>
        <dbReference type="Proteomes" id="UP000887568"/>
    </source>
</evidence>
<sequence length="312" mass="35489">MEGVNGVEMASTVVVKTYDSTVSAQVPVKEETVLAEDFILTVGKALGLKQSSVKFFGIFQGLLHPCKKFRSIDAVPMNVKDLTIQRWCFDSSKENKLLNDPVATQLIYAQTRTYIEEGLLKPSEELLAELEENKDPSSAAKYIKLCHSIPGYNSVHLPDCRMHKEFGLLPDIKTDSAVNVTLMQRGMLLGVVRESGSDSIEEEYFISWRKIQRWRKHEEDACLVTYSIYSVPSDDYTCLCIHTTQANYLLAATIEMIKGLQSELGGPIFQTSDLVRNRRREVIEWNNIVFSRTRFNAEREIAEKYIEVSMLR</sequence>